<dbReference type="InterPro" id="IPR042106">
    <property type="entry name" value="Nuo/plastoQ_OxRdtase_6_NuoJ"/>
</dbReference>
<proteinExistence type="inferred from homology"/>
<dbReference type="GO" id="GO:0048038">
    <property type="term" value="F:quinone binding"/>
    <property type="evidence" value="ECO:0007669"/>
    <property type="project" value="UniProtKB-KW"/>
</dbReference>
<feature type="transmembrane region" description="Helical" evidence="2">
    <location>
        <begin position="36"/>
        <end position="53"/>
    </location>
</feature>
<keyword evidence="2" id="KW-0874">Quinone</keyword>
<dbReference type="Gene3D" id="1.20.120.1200">
    <property type="entry name" value="NADH-ubiquinone/plastoquinone oxidoreductase chain 6, subunit NuoJ"/>
    <property type="match status" value="1"/>
</dbReference>
<gene>
    <name evidence="3" type="primary">ndhG</name>
</gene>
<comment type="subcellular location">
    <subcellularLocation>
        <location evidence="2">Plastid</location>
        <location evidence="2">Chloroplast thylakoid membrane</location>
    </subcellularLocation>
</comment>
<name>A0A088CJB0_9CHLO</name>
<feature type="transmembrane region" description="Helical" evidence="2">
    <location>
        <begin position="140"/>
        <end position="162"/>
    </location>
</feature>
<sequence>MNISQTFQTICYFILGTGILAGGLGVILFPSIVYSAFLLGGVLFGVAGIYILLNADFLAAVQILVYVGAINILILFAIMLIPSQPELARDPGKNSLAGLVCLGSLLGLGRMIQTTPWITPPFHPDPITVPLLGGHIFSDFLLPFEVISILLLVALVGAIVLARRDLESNSFDL</sequence>
<evidence type="ECO:0000256" key="2">
    <source>
        <dbReference type="RuleBase" id="RU004431"/>
    </source>
</evidence>
<dbReference type="InterPro" id="IPR001457">
    <property type="entry name" value="NADH_UbQ/plastoQ_OxRdtase_su6"/>
</dbReference>
<keyword evidence="2" id="KW-0793">Thylakoid</keyword>
<comment type="function">
    <text evidence="2">NDH shuttles electrons from NAD(P)H:plastoquinone, via FMN and iron-sulfur (Fe-S) centers, to quinones in the photosynthetic chain and possibly in a chloroplast respiratory chain. The immediate electron acceptor for the enzyme in this species is believed to be plastoquinone. Couples the redox reaction to proton translocation, and thus conserves the redox energy in a proton gradient.</text>
</comment>
<dbReference type="GeneID" id="20356132"/>
<keyword evidence="2 3" id="KW-0934">Plastid</keyword>
<evidence type="ECO:0000313" key="3">
    <source>
        <dbReference type="EMBL" id="AID67681.1"/>
    </source>
</evidence>
<dbReference type="Pfam" id="PF00499">
    <property type="entry name" value="Oxidored_q3"/>
    <property type="match status" value="1"/>
</dbReference>
<organism evidence="3">
    <name type="scientific">Nephroselmis astigmatica</name>
    <dbReference type="NCBI Taxonomy" id="259378"/>
    <lineage>
        <taxon>Eukaryota</taxon>
        <taxon>Viridiplantae</taxon>
        <taxon>Chlorophyta</taxon>
        <taxon>Nephroselmidophyceae</taxon>
        <taxon>Nephroselmidales</taxon>
        <taxon>Nephroselmidaceae</taxon>
        <taxon>Nephroselmis</taxon>
    </lineage>
</organism>
<keyword evidence="2" id="KW-0618">Plastoquinone</keyword>
<keyword evidence="2" id="KW-0812">Transmembrane</keyword>
<dbReference type="GO" id="GO:0008137">
    <property type="term" value="F:NADH dehydrogenase (ubiquinone) activity"/>
    <property type="evidence" value="ECO:0007669"/>
    <property type="project" value="UniProtKB-UniRule"/>
</dbReference>
<dbReference type="PANTHER" id="PTHR33269">
    <property type="entry name" value="NADH-UBIQUINONE OXIDOREDUCTASE CHAIN 6"/>
    <property type="match status" value="1"/>
</dbReference>
<protein>
    <recommendedName>
        <fullName evidence="2">NAD(P)H-quinone oxidoreductase subunit 6, chloroplastic</fullName>
        <ecNumber evidence="2">7.1.1.-</ecNumber>
    </recommendedName>
</protein>
<dbReference type="EMBL" id="KJ746600">
    <property type="protein sequence ID" value="AID67681.1"/>
    <property type="molecule type" value="Genomic_DNA"/>
</dbReference>
<dbReference type="NCBIfam" id="NF005163">
    <property type="entry name" value="PRK06638.1-3"/>
    <property type="match status" value="1"/>
</dbReference>
<keyword evidence="2" id="KW-1133">Transmembrane helix</keyword>
<dbReference type="RefSeq" id="YP_009057897.1">
    <property type="nucleotide sequence ID" value="NC_024829.1"/>
</dbReference>
<comment type="similarity">
    <text evidence="1 2">Belongs to the complex I subunit 6 family.</text>
</comment>
<keyword evidence="2" id="KW-0521">NADP</keyword>
<dbReference type="EC" id="7.1.1.-" evidence="2"/>
<keyword evidence="2 3" id="KW-0150">Chloroplast</keyword>
<reference evidence="3" key="1">
    <citation type="journal article" date="2014" name="BMC Genomics">
        <title>Six newly sequenced chloroplast genomes from prasinophyte green algae provide insights into the relationships among prasinophyte lineages and the diversity of streamlined genome architecture in picoplanktonic species.</title>
        <authorList>
            <person name="Lemieux C."/>
            <person name="Otis C."/>
            <person name="Turmel M."/>
        </authorList>
    </citation>
    <scope>NUCLEOTIDE SEQUENCE</scope>
</reference>
<keyword evidence="2" id="KW-0472">Membrane</keyword>
<feature type="transmembrane region" description="Helical" evidence="2">
    <location>
        <begin position="59"/>
        <end position="82"/>
    </location>
</feature>
<dbReference type="AlphaFoldDB" id="A0A088CJB0"/>
<accession>A0A088CJB0</accession>
<feature type="transmembrane region" description="Helical" evidence="2">
    <location>
        <begin position="6"/>
        <end position="29"/>
    </location>
</feature>
<comment type="catalytic activity">
    <reaction evidence="2">
        <text>a plastoquinone + NADPH + (n+1) H(+)(in) = a plastoquinol + NADP(+) + n H(+)(out)</text>
        <dbReference type="Rhea" id="RHEA:42612"/>
        <dbReference type="Rhea" id="RHEA-COMP:9561"/>
        <dbReference type="Rhea" id="RHEA-COMP:9562"/>
        <dbReference type="ChEBI" id="CHEBI:15378"/>
        <dbReference type="ChEBI" id="CHEBI:17757"/>
        <dbReference type="ChEBI" id="CHEBI:57783"/>
        <dbReference type="ChEBI" id="CHEBI:58349"/>
        <dbReference type="ChEBI" id="CHEBI:62192"/>
    </reaction>
</comment>
<comment type="catalytic activity">
    <reaction evidence="2">
        <text>a plastoquinone + NADH + (n+1) H(+)(in) = a plastoquinol + NAD(+) + n H(+)(out)</text>
        <dbReference type="Rhea" id="RHEA:42608"/>
        <dbReference type="Rhea" id="RHEA-COMP:9561"/>
        <dbReference type="Rhea" id="RHEA-COMP:9562"/>
        <dbReference type="ChEBI" id="CHEBI:15378"/>
        <dbReference type="ChEBI" id="CHEBI:17757"/>
        <dbReference type="ChEBI" id="CHEBI:57540"/>
        <dbReference type="ChEBI" id="CHEBI:57945"/>
        <dbReference type="ChEBI" id="CHEBI:62192"/>
    </reaction>
</comment>
<geneLocation type="chloroplast" evidence="3"/>
<dbReference type="PANTHER" id="PTHR33269:SF17">
    <property type="entry name" value="NADH-UBIQUINONE OXIDOREDUCTASE CHAIN 6"/>
    <property type="match status" value="1"/>
</dbReference>
<keyword evidence="2" id="KW-0520">NAD</keyword>
<comment type="subunit">
    <text evidence="2">NDH is composed of at least 16 different subunits, 5 of which are encoded in the nucleus.</text>
</comment>
<evidence type="ECO:0000256" key="1">
    <source>
        <dbReference type="ARBA" id="ARBA00005698"/>
    </source>
</evidence>
<dbReference type="GO" id="GO:0009535">
    <property type="term" value="C:chloroplast thylakoid membrane"/>
    <property type="evidence" value="ECO:0007669"/>
    <property type="project" value="UniProtKB-SubCell"/>
</dbReference>